<organism evidence="2 3">
    <name type="scientific">Luteibacter sahnii</name>
    <dbReference type="NCBI Taxonomy" id="3021977"/>
    <lineage>
        <taxon>Bacteria</taxon>
        <taxon>Pseudomonadati</taxon>
        <taxon>Pseudomonadota</taxon>
        <taxon>Gammaproteobacteria</taxon>
        <taxon>Lysobacterales</taxon>
        <taxon>Rhodanobacteraceae</taxon>
        <taxon>Luteibacter</taxon>
    </lineage>
</organism>
<gene>
    <name evidence="2" type="primary">imm40</name>
    <name evidence="2" type="ORF">P3W24_01735</name>
</gene>
<protein>
    <submittedName>
        <fullName evidence="2">Imm40 family immunity protein</fullName>
    </submittedName>
</protein>
<name>A0ABT6B7Z2_9GAMM</name>
<evidence type="ECO:0000313" key="3">
    <source>
        <dbReference type="Proteomes" id="UP001528850"/>
    </source>
</evidence>
<keyword evidence="3" id="KW-1185">Reference proteome</keyword>
<accession>A0ABT6B7Z2</accession>
<dbReference type="Pfam" id="PF15569">
    <property type="entry name" value="Imm40"/>
    <property type="match status" value="1"/>
</dbReference>
<sequence>MSLPAAYSRILSGQGISMMEAFHTEDIALTADDAIAAAQTLVGERVAVIGGDVFYNTANGFELACATWYCKPAVGETVDAFVTRSVQETCDYVRRFPTVAGKTALFALVVAQVF</sequence>
<reference evidence="2 3" key="1">
    <citation type="journal article" date="2024" name="Curr. Microbiol.">
        <title>Luteibacter sahnii sp. nov., A Novel Yellow-Colored Xanthomonadin Pigment Producing Probiotic Bacterium from Healthy Rice Seed Microbiome.</title>
        <authorList>
            <person name="Jaiswal G."/>
            <person name="Rana R."/>
            <person name="Nayak P.K."/>
            <person name="Chouhan R."/>
            <person name="Gandhi S.G."/>
            <person name="Patel H.K."/>
            <person name="Patil P.B."/>
        </authorList>
    </citation>
    <scope>NUCLEOTIDE SEQUENCE [LARGE SCALE GENOMIC DNA]</scope>
    <source>
        <strain evidence="2 3">PPL201</strain>
    </source>
</reference>
<dbReference type="InterPro" id="IPR029080">
    <property type="entry name" value="Imm40"/>
</dbReference>
<comment type="caution">
    <text evidence="2">The sequence shown here is derived from an EMBL/GenBank/DDBJ whole genome shotgun (WGS) entry which is preliminary data.</text>
</comment>
<evidence type="ECO:0000313" key="2">
    <source>
        <dbReference type="EMBL" id="MDF4023697.1"/>
    </source>
</evidence>
<feature type="domain" description="Immunity protein 40" evidence="1">
    <location>
        <begin position="21"/>
        <end position="110"/>
    </location>
</feature>
<dbReference type="Proteomes" id="UP001528850">
    <property type="component" value="Unassembled WGS sequence"/>
</dbReference>
<dbReference type="RefSeq" id="WP_320550859.1">
    <property type="nucleotide sequence ID" value="NZ_JAQLOK010000002.1"/>
</dbReference>
<dbReference type="EMBL" id="JARJJS010000001">
    <property type="protein sequence ID" value="MDF4023697.1"/>
    <property type="molecule type" value="Genomic_DNA"/>
</dbReference>
<evidence type="ECO:0000259" key="1">
    <source>
        <dbReference type="Pfam" id="PF15569"/>
    </source>
</evidence>
<proteinExistence type="predicted"/>